<gene>
    <name evidence="2" type="ORF">Acr_02g0008280</name>
</gene>
<dbReference type="SUPFAM" id="SSF81383">
    <property type="entry name" value="F-box domain"/>
    <property type="match status" value="1"/>
</dbReference>
<dbReference type="SMART" id="SM00256">
    <property type="entry name" value="FBOX"/>
    <property type="match status" value="1"/>
</dbReference>
<dbReference type="CDD" id="cd22157">
    <property type="entry name" value="F-box_AtFBW1-like"/>
    <property type="match status" value="1"/>
</dbReference>
<dbReference type="PROSITE" id="PS50181">
    <property type="entry name" value="FBOX"/>
    <property type="match status" value="1"/>
</dbReference>
<reference evidence="2 3" key="1">
    <citation type="submission" date="2019-07" db="EMBL/GenBank/DDBJ databases">
        <title>De Novo Assembly of kiwifruit Actinidia rufa.</title>
        <authorList>
            <person name="Sugita-Konishi S."/>
            <person name="Sato K."/>
            <person name="Mori E."/>
            <person name="Abe Y."/>
            <person name="Kisaki G."/>
            <person name="Hamano K."/>
            <person name="Suezawa K."/>
            <person name="Otani M."/>
            <person name="Fukuda T."/>
            <person name="Manabe T."/>
            <person name="Gomi K."/>
            <person name="Tabuchi M."/>
            <person name="Akimitsu K."/>
            <person name="Kataoka I."/>
        </authorList>
    </citation>
    <scope>NUCLEOTIDE SEQUENCE [LARGE SCALE GENOMIC DNA]</scope>
    <source>
        <strain evidence="3">cv. Fuchu</strain>
    </source>
</reference>
<evidence type="ECO:0000313" key="3">
    <source>
        <dbReference type="Proteomes" id="UP000585474"/>
    </source>
</evidence>
<dbReference type="NCBIfam" id="TIGR01640">
    <property type="entry name" value="F_box_assoc_1"/>
    <property type="match status" value="1"/>
</dbReference>
<dbReference type="AlphaFoldDB" id="A0A7J0E814"/>
<dbReference type="PANTHER" id="PTHR31672:SF13">
    <property type="entry name" value="F-BOX PROTEIN CPR30-LIKE"/>
    <property type="match status" value="1"/>
</dbReference>
<name>A0A7J0E814_9ERIC</name>
<proteinExistence type="predicted"/>
<accession>A0A7J0E814</accession>
<protein>
    <recommendedName>
        <fullName evidence="1">F-box domain-containing protein</fullName>
    </recommendedName>
</protein>
<dbReference type="Pfam" id="PF00646">
    <property type="entry name" value="F-box"/>
    <property type="match status" value="1"/>
</dbReference>
<dbReference type="Pfam" id="PF07734">
    <property type="entry name" value="FBA_1"/>
    <property type="match status" value="1"/>
</dbReference>
<dbReference type="InterPro" id="IPR050796">
    <property type="entry name" value="SCF_F-box_component"/>
</dbReference>
<sequence>MMMDSQQLPILPHDLTVKILSRLPVNSLLQFACICKLWHSLISDPHFITNHLRLASTNTDYRHHRLILRPPCRCPVLNLCSLYSVLYEQSTVAVVLDHPFKGPRRLVKVVGTCNGFVWMGYGHDESVDDYKVVRVICGSDGAVSDQSEVKVHSTRTHSWRRIGDFPRSCRLKDLGKFVNEELHWIAYIAESIAWVVVSLDLGTERLGEVLEPDYRNCHFDGVFGCFKWMALRTPSL</sequence>
<dbReference type="InterPro" id="IPR036047">
    <property type="entry name" value="F-box-like_dom_sf"/>
</dbReference>
<comment type="caution">
    <text evidence="2">The sequence shown here is derived from an EMBL/GenBank/DDBJ whole genome shotgun (WGS) entry which is preliminary data.</text>
</comment>
<dbReference type="Proteomes" id="UP000585474">
    <property type="component" value="Unassembled WGS sequence"/>
</dbReference>
<dbReference type="EMBL" id="BJWL01000002">
    <property type="protein sequence ID" value="GFY82588.1"/>
    <property type="molecule type" value="Genomic_DNA"/>
</dbReference>
<evidence type="ECO:0000313" key="2">
    <source>
        <dbReference type="EMBL" id="GFY82588.1"/>
    </source>
</evidence>
<evidence type="ECO:0000259" key="1">
    <source>
        <dbReference type="PROSITE" id="PS50181"/>
    </source>
</evidence>
<dbReference type="InterPro" id="IPR017451">
    <property type="entry name" value="F-box-assoc_interact_dom"/>
</dbReference>
<dbReference type="InterPro" id="IPR006527">
    <property type="entry name" value="F-box-assoc_dom_typ1"/>
</dbReference>
<dbReference type="PANTHER" id="PTHR31672">
    <property type="entry name" value="BNACNNG10540D PROTEIN"/>
    <property type="match status" value="1"/>
</dbReference>
<organism evidence="2 3">
    <name type="scientific">Actinidia rufa</name>
    <dbReference type="NCBI Taxonomy" id="165716"/>
    <lineage>
        <taxon>Eukaryota</taxon>
        <taxon>Viridiplantae</taxon>
        <taxon>Streptophyta</taxon>
        <taxon>Embryophyta</taxon>
        <taxon>Tracheophyta</taxon>
        <taxon>Spermatophyta</taxon>
        <taxon>Magnoliopsida</taxon>
        <taxon>eudicotyledons</taxon>
        <taxon>Gunneridae</taxon>
        <taxon>Pentapetalae</taxon>
        <taxon>asterids</taxon>
        <taxon>Ericales</taxon>
        <taxon>Actinidiaceae</taxon>
        <taxon>Actinidia</taxon>
    </lineage>
</organism>
<feature type="domain" description="F-box" evidence="1">
    <location>
        <begin position="5"/>
        <end position="51"/>
    </location>
</feature>
<dbReference type="OrthoDB" id="591557at2759"/>
<dbReference type="InterPro" id="IPR001810">
    <property type="entry name" value="F-box_dom"/>
</dbReference>
<dbReference type="Gene3D" id="1.20.1280.50">
    <property type="match status" value="1"/>
</dbReference>
<keyword evidence="3" id="KW-1185">Reference proteome</keyword>